<evidence type="ECO:0000259" key="2">
    <source>
        <dbReference type="Pfam" id="PF01965"/>
    </source>
</evidence>
<feature type="domain" description="DJ-1/PfpI" evidence="2">
    <location>
        <begin position="4"/>
        <end position="174"/>
    </location>
</feature>
<dbReference type="STRING" id="1796616.A4V09_10345"/>
<dbReference type="Pfam" id="PF01965">
    <property type="entry name" value="DJ-1_PfpI"/>
    <property type="match status" value="1"/>
</dbReference>
<dbReference type="InterPro" id="IPR029062">
    <property type="entry name" value="Class_I_gatase-like"/>
</dbReference>
<proteinExistence type="predicted"/>
<keyword evidence="1" id="KW-0472">Membrane</keyword>
<dbReference type="RefSeq" id="WP_065542310.1">
    <property type="nucleotide sequence ID" value="NZ_CP015405.2"/>
</dbReference>
<dbReference type="OrthoDB" id="6003696at2"/>
<evidence type="ECO:0000313" key="4">
    <source>
        <dbReference type="Proteomes" id="UP000092574"/>
    </source>
</evidence>
<accession>A0A1C7IB38</accession>
<dbReference type="SUPFAM" id="SSF52317">
    <property type="entry name" value="Class I glutamine amidotransferase-like"/>
    <property type="match status" value="1"/>
</dbReference>
<dbReference type="Gene3D" id="3.40.50.880">
    <property type="match status" value="1"/>
</dbReference>
<organism evidence="3 4">
    <name type="scientific">Blautia pseudococcoides</name>
    <dbReference type="NCBI Taxonomy" id="1796616"/>
    <lineage>
        <taxon>Bacteria</taxon>
        <taxon>Bacillati</taxon>
        <taxon>Bacillota</taxon>
        <taxon>Clostridia</taxon>
        <taxon>Lachnospirales</taxon>
        <taxon>Lachnospiraceae</taxon>
        <taxon>Blautia</taxon>
    </lineage>
</organism>
<evidence type="ECO:0000313" key="3">
    <source>
        <dbReference type="EMBL" id="ANU76134.1"/>
    </source>
</evidence>
<dbReference type="GO" id="GO:0016740">
    <property type="term" value="F:transferase activity"/>
    <property type="evidence" value="ECO:0007669"/>
    <property type="project" value="UniProtKB-KW"/>
</dbReference>
<gene>
    <name evidence="3" type="ORF">A4V09_10345</name>
</gene>
<keyword evidence="1" id="KW-1133">Transmembrane helix</keyword>
<feature type="transmembrane region" description="Helical" evidence="1">
    <location>
        <begin position="95"/>
        <end position="120"/>
    </location>
</feature>
<protein>
    <submittedName>
        <fullName evidence="3">Glutamine amidotransferase</fullName>
    </submittedName>
</protein>
<name>A0A1C7IB38_9FIRM</name>
<keyword evidence="3" id="KW-0315">Glutamine amidotransferase</keyword>
<dbReference type="KEGG" id="byl:A4V09_10345"/>
<keyword evidence="1" id="KW-0812">Transmembrane</keyword>
<dbReference type="EMBL" id="CP015405">
    <property type="protein sequence ID" value="ANU76134.1"/>
    <property type="molecule type" value="Genomic_DNA"/>
</dbReference>
<evidence type="ECO:0000256" key="1">
    <source>
        <dbReference type="SAM" id="Phobius"/>
    </source>
</evidence>
<keyword evidence="4" id="KW-1185">Reference proteome</keyword>
<dbReference type="InterPro" id="IPR002818">
    <property type="entry name" value="DJ-1/PfpI"/>
</dbReference>
<reference evidence="3" key="1">
    <citation type="submission" date="2017-04" db="EMBL/GenBank/DDBJ databases">
        <title>Complete Genome Sequences of Twelve Strains of a Stable Defined Moderately Diverse Mouse Microbiota 2 (sDMDMm2).</title>
        <authorList>
            <person name="Uchimura Y."/>
            <person name="Wyss M."/>
            <person name="Brugiroux S."/>
            <person name="Limenitakis J.P."/>
            <person name="Stecher B."/>
            <person name="McCoy K.D."/>
            <person name="Macpherson A.J."/>
        </authorList>
    </citation>
    <scope>NUCLEOTIDE SEQUENCE</scope>
    <source>
        <strain evidence="3">YL58</strain>
    </source>
</reference>
<sequence>MFTIYVYVLDTFADWEMGYAISELNSGRFFKKDAPRISLKTVSYSKGPIRSMGGLTIVPDCLIDDIVVSETSVLLLPGADTWNDRKHAAILEKASAFLALGAAVGAICGAVTALAGFGLLDQRPHTSNGPGFLEMFCPNYKGQDFYIDKPSVADNNLITAGCTGALLWAKQIMEHLGVFQADTLDSWYAYFSTGASEHFFALMQTLPSCHGD</sequence>
<dbReference type="AlphaFoldDB" id="A0A1C7IB38"/>
<dbReference type="CDD" id="cd03140">
    <property type="entry name" value="GATase1_PfpI_3"/>
    <property type="match status" value="1"/>
</dbReference>
<dbReference type="Proteomes" id="UP000092574">
    <property type="component" value="Chromosome"/>
</dbReference>